<dbReference type="Proteomes" id="UP000887013">
    <property type="component" value="Unassembled WGS sequence"/>
</dbReference>
<keyword evidence="3" id="KW-1185">Reference proteome</keyword>
<proteinExistence type="predicted"/>
<evidence type="ECO:0000313" key="3">
    <source>
        <dbReference type="Proteomes" id="UP000887013"/>
    </source>
</evidence>
<sequence>MRSFNEKFDSPGTRKSKKKKKLLPFLEGSPWSFPLSNPLNISSDVQKCNNVYDVEPFSKSTAKIDLPKINILNSFLESLDVLFLESIDDNLSSFEIS</sequence>
<gene>
    <name evidence="2" type="ORF">NPIL_651041</name>
</gene>
<protein>
    <submittedName>
        <fullName evidence="2">Uncharacterized protein</fullName>
    </submittedName>
</protein>
<comment type="caution">
    <text evidence="2">The sequence shown here is derived from an EMBL/GenBank/DDBJ whole genome shotgun (WGS) entry which is preliminary data.</text>
</comment>
<accession>A0A8X6NRU5</accession>
<feature type="region of interest" description="Disordered" evidence="1">
    <location>
        <begin position="1"/>
        <end position="20"/>
    </location>
</feature>
<dbReference type="EMBL" id="BMAW01107286">
    <property type="protein sequence ID" value="GFT28602.1"/>
    <property type="molecule type" value="Genomic_DNA"/>
</dbReference>
<organism evidence="2 3">
    <name type="scientific">Nephila pilipes</name>
    <name type="common">Giant wood spider</name>
    <name type="synonym">Nephila maculata</name>
    <dbReference type="NCBI Taxonomy" id="299642"/>
    <lineage>
        <taxon>Eukaryota</taxon>
        <taxon>Metazoa</taxon>
        <taxon>Ecdysozoa</taxon>
        <taxon>Arthropoda</taxon>
        <taxon>Chelicerata</taxon>
        <taxon>Arachnida</taxon>
        <taxon>Araneae</taxon>
        <taxon>Araneomorphae</taxon>
        <taxon>Entelegynae</taxon>
        <taxon>Araneoidea</taxon>
        <taxon>Nephilidae</taxon>
        <taxon>Nephila</taxon>
    </lineage>
</organism>
<name>A0A8X6NRU5_NEPPI</name>
<evidence type="ECO:0000256" key="1">
    <source>
        <dbReference type="SAM" id="MobiDB-lite"/>
    </source>
</evidence>
<dbReference type="AlphaFoldDB" id="A0A8X6NRU5"/>
<evidence type="ECO:0000313" key="2">
    <source>
        <dbReference type="EMBL" id="GFT28602.1"/>
    </source>
</evidence>
<reference evidence="2" key="1">
    <citation type="submission" date="2020-08" db="EMBL/GenBank/DDBJ databases">
        <title>Multicomponent nature underlies the extraordinary mechanical properties of spider dragline silk.</title>
        <authorList>
            <person name="Kono N."/>
            <person name="Nakamura H."/>
            <person name="Mori M."/>
            <person name="Yoshida Y."/>
            <person name="Ohtoshi R."/>
            <person name="Malay A.D."/>
            <person name="Moran D.A.P."/>
            <person name="Tomita M."/>
            <person name="Numata K."/>
            <person name="Arakawa K."/>
        </authorList>
    </citation>
    <scope>NUCLEOTIDE SEQUENCE</scope>
</reference>